<dbReference type="EMBL" id="VFPA01000005">
    <property type="protein sequence ID" value="TQM03913.1"/>
    <property type="molecule type" value="Genomic_DNA"/>
</dbReference>
<dbReference type="RefSeq" id="WP_246106965.1">
    <property type="nucleotide sequence ID" value="NZ_VFPA01000005.1"/>
</dbReference>
<dbReference type="GO" id="GO:0016740">
    <property type="term" value="F:transferase activity"/>
    <property type="evidence" value="ECO:0007669"/>
    <property type="project" value="UniProtKB-KW"/>
</dbReference>
<dbReference type="Pfam" id="PF03734">
    <property type="entry name" value="YkuD"/>
    <property type="match status" value="1"/>
</dbReference>
<dbReference type="Gene3D" id="2.40.440.10">
    <property type="entry name" value="L,D-transpeptidase catalytic domain-like"/>
    <property type="match status" value="1"/>
</dbReference>
<dbReference type="PROSITE" id="PS52029">
    <property type="entry name" value="LD_TPASE"/>
    <property type="match status" value="1"/>
</dbReference>
<evidence type="ECO:0000256" key="7">
    <source>
        <dbReference type="SAM" id="MobiDB-lite"/>
    </source>
</evidence>
<dbReference type="GO" id="GO:0018104">
    <property type="term" value="P:peptidoglycan-protein cross-linking"/>
    <property type="evidence" value="ECO:0007669"/>
    <property type="project" value="TreeGrafter"/>
</dbReference>
<dbReference type="UniPathway" id="UPA00219"/>
<evidence type="ECO:0000313" key="9">
    <source>
        <dbReference type="EMBL" id="TQM03913.1"/>
    </source>
</evidence>
<keyword evidence="2" id="KW-0808">Transferase</keyword>
<dbReference type="GO" id="GO:0008360">
    <property type="term" value="P:regulation of cell shape"/>
    <property type="evidence" value="ECO:0007669"/>
    <property type="project" value="UniProtKB-UniRule"/>
</dbReference>
<feature type="compositionally biased region" description="Basic and acidic residues" evidence="7">
    <location>
        <begin position="88"/>
        <end position="100"/>
    </location>
</feature>
<feature type="compositionally biased region" description="Low complexity" evidence="7">
    <location>
        <begin position="73"/>
        <end position="87"/>
    </location>
</feature>
<evidence type="ECO:0000256" key="1">
    <source>
        <dbReference type="ARBA" id="ARBA00004752"/>
    </source>
</evidence>
<organism evidence="9 10">
    <name type="scientific">Pseudonocardia kunmingensis</name>
    <dbReference type="NCBI Taxonomy" id="630975"/>
    <lineage>
        <taxon>Bacteria</taxon>
        <taxon>Bacillati</taxon>
        <taxon>Actinomycetota</taxon>
        <taxon>Actinomycetes</taxon>
        <taxon>Pseudonocardiales</taxon>
        <taxon>Pseudonocardiaceae</taxon>
        <taxon>Pseudonocardia</taxon>
    </lineage>
</organism>
<feature type="compositionally biased region" description="Low complexity" evidence="7">
    <location>
        <begin position="118"/>
        <end position="137"/>
    </location>
</feature>
<dbReference type="InterPro" id="IPR050979">
    <property type="entry name" value="LD-transpeptidase"/>
</dbReference>
<feature type="compositionally biased region" description="Low complexity" evidence="7">
    <location>
        <begin position="53"/>
        <end position="65"/>
    </location>
</feature>
<sequence length="269" mass="27550">MGSSARRAPAARAAVAAALVAVAATVLVGLGHADEDPQVSAAEGPAALPALASPGAARAESPAARPARESEAARAAAPTTTRTATPTTERERDEAPERIRMAAPRPAAAEETARPARTEAPSTSTAAPTQHAAAAAGPKGGGAVDGGGPPAPVAGTPCTATARACVDLDERRAWLIDAGKVVRGPVTIRHGDTSDPTPKGTFHVQWKAEQYTSREYLTQMPYSVFFADGGIAFHEGAQDTPSAGCVKLEHEDAKAWFAFLQVGDEVQIH</sequence>
<accession>A0A543D3K5</accession>
<evidence type="ECO:0000256" key="4">
    <source>
        <dbReference type="ARBA" id="ARBA00022984"/>
    </source>
</evidence>
<name>A0A543D3K5_9PSEU</name>
<dbReference type="InterPro" id="IPR005490">
    <property type="entry name" value="LD_TPept_cat_dom"/>
</dbReference>
<dbReference type="GO" id="GO:0005576">
    <property type="term" value="C:extracellular region"/>
    <property type="evidence" value="ECO:0007669"/>
    <property type="project" value="TreeGrafter"/>
</dbReference>
<dbReference type="SUPFAM" id="SSF141523">
    <property type="entry name" value="L,D-transpeptidase catalytic domain-like"/>
    <property type="match status" value="1"/>
</dbReference>
<feature type="domain" description="L,D-TPase catalytic" evidence="8">
    <location>
        <begin position="162"/>
        <end position="269"/>
    </location>
</feature>
<comment type="caution">
    <text evidence="9">The sequence shown here is derived from an EMBL/GenBank/DDBJ whole genome shotgun (WGS) entry which is preliminary data.</text>
</comment>
<evidence type="ECO:0000259" key="8">
    <source>
        <dbReference type="PROSITE" id="PS52029"/>
    </source>
</evidence>
<comment type="pathway">
    <text evidence="1 6">Cell wall biogenesis; peptidoglycan biosynthesis.</text>
</comment>
<gene>
    <name evidence="9" type="ORF">FB558_6938</name>
</gene>
<evidence type="ECO:0000256" key="5">
    <source>
        <dbReference type="ARBA" id="ARBA00023316"/>
    </source>
</evidence>
<feature type="active site" description="Nucleophile" evidence="6">
    <location>
        <position position="245"/>
    </location>
</feature>
<evidence type="ECO:0000256" key="2">
    <source>
        <dbReference type="ARBA" id="ARBA00022679"/>
    </source>
</evidence>
<keyword evidence="5 6" id="KW-0961">Cell wall biogenesis/degradation</keyword>
<evidence type="ECO:0000256" key="3">
    <source>
        <dbReference type="ARBA" id="ARBA00022960"/>
    </source>
</evidence>
<keyword evidence="3 6" id="KW-0133">Cell shape</keyword>
<feature type="active site" description="Proton donor/acceptor" evidence="6">
    <location>
        <position position="234"/>
    </location>
</feature>
<dbReference type="GO" id="GO:0071555">
    <property type="term" value="P:cell wall organization"/>
    <property type="evidence" value="ECO:0007669"/>
    <property type="project" value="UniProtKB-UniRule"/>
</dbReference>
<protein>
    <submittedName>
        <fullName evidence="9">L,D-transpeptidase-like protein</fullName>
    </submittedName>
</protein>
<dbReference type="CDD" id="cd16913">
    <property type="entry name" value="YkuD_like"/>
    <property type="match status" value="1"/>
</dbReference>
<dbReference type="AlphaFoldDB" id="A0A543D3K5"/>
<keyword evidence="4 6" id="KW-0573">Peptidoglycan synthesis</keyword>
<dbReference type="Proteomes" id="UP000315677">
    <property type="component" value="Unassembled WGS sequence"/>
</dbReference>
<dbReference type="PANTHER" id="PTHR30582">
    <property type="entry name" value="L,D-TRANSPEPTIDASE"/>
    <property type="match status" value="1"/>
</dbReference>
<keyword evidence="10" id="KW-1185">Reference proteome</keyword>
<evidence type="ECO:0000256" key="6">
    <source>
        <dbReference type="PROSITE-ProRule" id="PRU01373"/>
    </source>
</evidence>
<proteinExistence type="predicted"/>
<feature type="compositionally biased region" description="Gly residues" evidence="7">
    <location>
        <begin position="138"/>
        <end position="148"/>
    </location>
</feature>
<feature type="compositionally biased region" description="Low complexity" evidence="7">
    <location>
        <begin position="101"/>
        <end position="110"/>
    </location>
</feature>
<feature type="region of interest" description="Disordered" evidence="7">
    <location>
        <begin position="53"/>
        <end position="155"/>
    </location>
</feature>
<dbReference type="PANTHER" id="PTHR30582:SF33">
    <property type="entry name" value="EXPORTED PROTEIN"/>
    <property type="match status" value="1"/>
</dbReference>
<dbReference type="InterPro" id="IPR038063">
    <property type="entry name" value="Transpep_catalytic_dom"/>
</dbReference>
<evidence type="ECO:0000313" key="10">
    <source>
        <dbReference type="Proteomes" id="UP000315677"/>
    </source>
</evidence>
<dbReference type="GO" id="GO:0071972">
    <property type="term" value="F:peptidoglycan L,D-transpeptidase activity"/>
    <property type="evidence" value="ECO:0007669"/>
    <property type="project" value="TreeGrafter"/>
</dbReference>
<reference evidence="9 10" key="1">
    <citation type="submission" date="2019-06" db="EMBL/GenBank/DDBJ databases">
        <title>Sequencing the genomes of 1000 actinobacteria strains.</title>
        <authorList>
            <person name="Klenk H.-P."/>
        </authorList>
    </citation>
    <scope>NUCLEOTIDE SEQUENCE [LARGE SCALE GENOMIC DNA]</scope>
    <source>
        <strain evidence="9 10">DSM 45301</strain>
    </source>
</reference>